<dbReference type="SUPFAM" id="SSF160909">
    <property type="entry name" value="ATP12-like"/>
    <property type="match status" value="1"/>
</dbReference>
<dbReference type="InParanoid" id="A0A4S2N5E9"/>
<dbReference type="OrthoDB" id="5322896at2759"/>
<dbReference type="InterPro" id="IPR023335">
    <property type="entry name" value="ATP12_ortho_dom_sf"/>
</dbReference>
<feature type="non-terminal residue" evidence="6">
    <location>
        <position position="1"/>
    </location>
</feature>
<accession>A0A4S2N5E9</accession>
<dbReference type="Gene3D" id="3.30.2180.10">
    <property type="entry name" value="ATP12-like"/>
    <property type="match status" value="1"/>
</dbReference>
<dbReference type="InterPro" id="IPR011419">
    <property type="entry name" value="ATP12_ATP_synth-F1-assembly"/>
</dbReference>
<dbReference type="Proteomes" id="UP000298138">
    <property type="component" value="Unassembled WGS sequence"/>
</dbReference>
<dbReference type="PANTHER" id="PTHR21013:SF10">
    <property type="entry name" value="ATP SYNTHASE MITOCHONDRIAL F1 COMPLEX ASSEMBLY FACTOR 2"/>
    <property type="match status" value="1"/>
</dbReference>
<evidence type="ECO:0008006" key="8">
    <source>
        <dbReference type="Google" id="ProtNLM"/>
    </source>
</evidence>
<evidence type="ECO:0000313" key="6">
    <source>
        <dbReference type="EMBL" id="TGZ84460.1"/>
    </source>
</evidence>
<dbReference type="EMBL" id="ML220112">
    <property type="protein sequence ID" value="TGZ84460.1"/>
    <property type="molecule type" value="Genomic_DNA"/>
</dbReference>
<protein>
    <recommendedName>
        <fullName evidence="8">ATP12-domain-containing protein</fullName>
    </recommendedName>
</protein>
<keyword evidence="4" id="KW-0496">Mitochondrion</keyword>
<evidence type="ECO:0000313" key="7">
    <source>
        <dbReference type="Proteomes" id="UP000298138"/>
    </source>
</evidence>
<dbReference type="InterPro" id="IPR042272">
    <property type="entry name" value="ATP12_ATP_synth-F1-assembly_N"/>
</dbReference>
<organism evidence="6 7">
    <name type="scientific">Ascodesmis nigricans</name>
    <dbReference type="NCBI Taxonomy" id="341454"/>
    <lineage>
        <taxon>Eukaryota</taxon>
        <taxon>Fungi</taxon>
        <taxon>Dikarya</taxon>
        <taxon>Ascomycota</taxon>
        <taxon>Pezizomycotina</taxon>
        <taxon>Pezizomycetes</taxon>
        <taxon>Pezizales</taxon>
        <taxon>Ascodesmidaceae</taxon>
        <taxon>Ascodesmis</taxon>
    </lineage>
</organism>
<dbReference type="STRING" id="341454.A0A4S2N5E9"/>
<dbReference type="FunCoup" id="A0A4S2N5E9">
    <property type="interactions" value="678"/>
</dbReference>
<keyword evidence="7" id="KW-1185">Reference proteome</keyword>
<evidence type="ECO:0000256" key="4">
    <source>
        <dbReference type="ARBA" id="ARBA00023128"/>
    </source>
</evidence>
<evidence type="ECO:0000256" key="1">
    <source>
        <dbReference type="ARBA" id="ARBA00004173"/>
    </source>
</evidence>
<dbReference type="Gene3D" id="1.10.3580.10">
    <property type="entry name" value="ATP12 ATPase"/>
    <property type="match status" value="1"/>
</dbReference>
<dbReference type="PANTHER" id="PTHR21013">
    <property type="entry name" value="ATP SYNTHASE MITOCHONDRIAL F1 COMPLEX ASSEMBLY FACTOR 2/ATP12 PROTEIN, MITOCHONDRIAL PRECURSOR"/>
    <property type="match status" value="1"/>
</dbReference>
<keyword evidence="5" id="KW-0143">Chaperone</keyword>
<keyword evidence="3" id="KW-0809">Transit peptide</keyword>
<evidence type="ECO:0000256" key="3">
    <source>
        <dbReference type="ARBA" id="ARBA00022946"/>
    </source>
</evidence>
<dbReference type="GO" id="GO:0033615">
    <property type="term" value="P:mitochondrial proton-transporting ATP synthase complex assembly"/>
    <property type="evidence" value="ECO:0007669"/>
    <property type="project" value="TreeGrafter"/>
</dbReference>
<sequence length="251" mass="27728">DGYHIHLDKRILKTPEKHALSIPSTKPLLALALATEWASLRSSKDAVKPHLVPLTQLSSRVIDIASTPAVRIGIVDNLLPYLDTDTLLCIAPTTPPHLQEPGRKSLRELQLEAAEDVVGALKAGIPELQGVEIRMVDGDYGFLGNGGQEKEVREVLRSWALGLDNWQLIGLERIVLAAKSFVVGARMVVEWGMEGGGRRWGVEEAARAAEIEVRFQTRQWGEVEDSHDVEKEDIRRQIGAGWLLITSEEKA</sequence>
<proteinExistence type="inferred from homology"/>
<dbReference type="GO" id="GO:0005739">
    <property type="term" value="C:mitochondrion"/>
    <property type="evidence" value="ECO:0007669"/>
    <property type="project" value="UniProtKB-SubCell"/>
</dbReference>
<dbReference type="Pfam" id="PF07542">
    <property type="entry name" value="ATP12"/>
    <property type="match status" value="1"/>
</dbReference>
<comment type="subcellular location">
    <subcellularLocation>
        <location evidence="1">Mitochondrion</location>
    </subcellularLocation>
</comment>
<evidence type="ECO:0000256" key="5">
    <source>
        <dbReference type="ARBA" id="ARBA00023186"/>
    </source>
</evidence>
<name>A0A4S2N5E9_9PEZI</name>
<comment type="similarity">
    <text evidence="2">Belongs to the ATP12 family.</text>
</comment>
<gene>
    <name evidence="6" type="ORF">EX30DRAFT_375896</name>
</gene>
<dbReference type="AlphaFoldDB" id="A0A4S2N5E9"/>
<reference evidence="6 7" key="1">
    <citation type="submission" date="2019-04" db="EMBL/GenBank/DDBJ databases">
        <title>Comparative genomics and transcriptomics to analyze fruiting body development in filamentous ascomycetes.</title>
        <authorList>
            <consortium name="DOE Joint Genome Institute"/>
            <person name="Lutkenhaus R."/>
            <person name="Traeger S."/>
            <person name="Breuer J."/>
            <person name="Kuo A."/>
            <person name="Lipzen A."/>
            <person name="Pangilinan J."/>
            <person name="Dilworth D."/>
            <person name="Sandor L."/>
            <person name="Poggeler S."/>
            <person name="Barry K."/>
            <person name="Grigoriev I.V."/>
            <person name="Nowrousian M."/>
        </authorList>
    </citation>
    <scope>NUCLEOTIDE SEQUENCE [LARGE SCALE GENOMIC DNA]</scope>
    <source>
        <strain evidence="6 7">CBS 389.68</strain>
    </source>
</reference>
<evidence type="ECO:0000256" key="2">
    <source>
        <dbReference type="ARBA" id="ARBA00008231"/>
    </source>
</evidence>